<evidence type="ECO:0000313" key="14">
    <source>
        <dbReference type="Proteomes" id="UP000031512"/>
    </source>
</evidence>
<dbReference type="InterPro" id="IPR000182">
    <property type="entry name" value="GNAT_dom"/>
</dbReference>
<dbReference type="GO" id="GO:0005634">
    <property type="term" value="C:nucleus"/>
    <property type="evidence" value="ECO:0007669"/>
    <property type="project" value="UniProtKB-SubCell"/>
</dbReference>
<evidence type="ECO:0000256" key="1">
    <source>
        <dbReference type="ARBA" id="ARBA00004123"/>
    </source>
</evidence>
<evidence type="ECO:0000259" key="12">
    <source>
        <dbReference type="PROSITE" id="PS51186"/>
    </source>
</evidence>
<keyword evidence="8" id="KW-0539">Nucleus</keyword>
<keyword evidence="6" id="KW-0963">Cytoplasm</keyword>
<dbReference type="Gene3D" id="3.40.630.30">
    <property type="match status" value="1"/>
</dbReference>
<evidence type="ECO:0000256" key="7">
    <source>
        <dbReference type="ARBA" id="ARBA00022679"/>
    </source>
</evidence>
<evidence type="ECO:0000256" key="4">
    <source>
        <dbReference type="ARBA" id="ARBA00012950"/>
    </source>
</evidence>
<dbReference type="AlphaFoldDB" id="L1LD42"/>
<dbReference type="InterPro" id="IPR039949">
    <property type="entry name" value="NAA40"/>
</dbReference>
<dbReference type="InterPro" id="IPR016181">
    <property type="entry name" value="Acyl_CoA_acyltransferase"/>
</dbReference>
<evidence type="ECO:0000256" key="2">
    <source>
        <dbReference type="ARBA" id="ARBA00004496"/>
    </source>
</evidence>
<keyword evidence="14" id="KW-1185">Reference proteome</keyword>
<comment type="caution">
    <text evidence="13">The sequence shown here is derived from an EMBL/GenBank/DDBJ whole genome shotgun (WGS) entry which is preliminary data.</text>
</comment>
<organism evidence="13 14">
    <name type="scientific">Theileria equi strain WA</name>
    <dbReference type="NCBI Taxonomy" id="1537102"/>
    <lineage>
        <taxon>Eukaryota</taxon>
        <taxon>Sar</taxon>
        <taxon>Alveolata</taxon>
        <taxon>Apicomplexa</taxon>
        <taxon>Aconoidasida</taxon>
        <taxon>Piroplasmida</taxon>
        <taxon>Theileriidae</taxon>
        <taxon>Theileria</taxon>
    </lineage>
</organism>
<reference evidence="13 14" key="1">
    <citation type="journal article" date="2012" name="BMC Genomics">
        <title>Comparative genomic analysis and phylogenetic position of Theileria equi.</title>
        <authorList>
            <person name="Kappmeyer L.S."/>
            <person name="Thiagarajan M."/>
            <person name="Herndon D.R."/>
            <person name="Ramsay J.D."/>
            <person name="Caler E."/>
            <person name="Djikeng A."/>
            <person name="Gillespie J.J."/>
            <person name="Lau A.O."/>
            <person name="Roalson E.H."/>
            <person name="Silva J.C."/>
            <person name="Silva M.G."/>
            <person name="Suarez C.E."/>
            <person name="Ueti M.W."/>
            <person name="Nene V.M."/>
            <person name="Mealey R.H."/>
            <person name="Knowles D.P."/>
            <person name="Brayton K.A."/>
        </authorList>
    </citation>
    <scope>NUCLEOTIDE SEQUENCE [LARGE SCALE GENOMIC DNA]</scope>
    <source>
        <strain evidence="13 14">WA</strain>
    </source>
</reference>
<dbReference type="PANTHER" id="PTHR20531:SF1">
    <property type="entry name" value="N-ALPHA-ACETYLTRANSFERASE 40"/>
    <property type="match status" value="1"/>
</dbReference>
<sequence>MDMGKIKPKKSWNPDPKALEITKLVVYGVNYGQDLGCDQRINTSTPEIDRLPRLSFTHTLSNFKGNTIPHDKLMTIFNLTRLNMRSLYDENDFDGGWNDKKKLGELKYHKTHILIVSKEDLEIIGFASYRFLIMREQQPPTPVCYIYELQIKDEYRGQGLGRFLVQLLEIIAKYTLCKKLMCTVLKANHRALKFYRERCHFSNDESDPNSSYHVLKGIL</sequence>
<proteinExistence type="inferred from homology"/>
<comment type="catalytic activity">
    <reaction evidence="11">
        <text>N-terminal L-seryl-[histone H4] + acetyl-CoA = N-terminal N(alpha)-acetyl-L-seryl-[histone H4] + CoA + H(+)</text>
        <dbReference type="Rhea" id="RHEA:50596"/>
        <dbReference type="Rhea" id="RHEA-COMP:12740"/>
        <dbReference type="Rhea" id="RHEA-COMP:12743"/>
        <dbReference type="ChEBI" id="CHEBI:15378"/>
        <dbReference type="ChEBI" id="CHEBI:57287"/>
        <dbReference type="ChEBI" id="CHEBI:57288"/>
        <dbReference type="ChEBI" id="CHEBI:64738"/>
        <dbReference type="ChEBI" id="CHEBI:83690"/>
        <dbReference type="EC" id="2.3.1.257"/>
    </reaction>
</comment>
<evidence type="ECO:0000256" key="6">
    <source>
        <dbReference type="ARBA" id="ARBA00022490"/>
    </source>
</evidence>
<comment type="subcellular location">
    <subcellularLocation>
        <location evidence="2">Cytoplasm</location>
    </subcellularLocation>
    <subcellularLocation>
        <location evidence="1">Nucleus</location>
    </subcellularLocation>
</comment>
<dbReference type="Pfam" id="PF00583">
    <property type="entry name" value="Acetyltransf_1"/>
    <property type="match status" value="1"/>
</dbReference>
<dbReference type="PROSITE" id="PS51186">
    <property type="entry name" value="GNAT"/>
    <property type="match status" value="1"/>
</dbReference>
<evidence type="ECO:0000256" key="9">
    <source>
        <dbReference type="ARBA" id="ARBA00023315"/>
    </source>
</evidence>
<feature type="domain" description="N-acetyltransferase" evidence="12">
    <location>
        <begin position="74"/>
        <end position="219"/>
    </location>
</feature>
<dbReference type="SUPFAM" id="SSF55729">
    <property type="entry name" value="Acyl-CoA N-acyltransferases (Nat)"/>
    <property type="match status" value="1"/>
</dbReference>
<evidence type="ECO:0000313" key="13">
    <source>
        <dbReference type="EMBL" id="EKX73246.1"/>
    </source>
</evidence>
<keyword evidence="9" id="KW-0012">Acyltransferase</keyword>
<evidence type="ECO:0000256" key="10">
    <source>
        <dbReference type="ARBA" id="ARBA00047821"/>
    </source>
</evidence>
<comment type="similarity">
    <text evidence="3">Belongs to the acetyltransferase family. NAA40 subfamily.</text>
</comment>
<dbReference type="PANTHER" id="PTHR20531">
    <property type="entry name" value="N-ALPHA-ACETYLTRANSFERASE 40"/>
    <property type="match status" value="1"/>
</dbReference>
<dbReference type="eggNOG" id="KOG2488">
    <property type="taxonomic scope" value="Eukaryota"/>
</dbReference>
<dbReference type="EMBL" id="ACOU01000003">
    <property type="protein sequence ID" value="EKX73246.1"/>
    <property type="molecule type" value="Genomic_DNA"/>
</dbReference>
<keyword evidence="7" id="KW-0808">Transferase</keyword>
<evidence type="ECO:0000256" key="11">
    <source>
        <dbReference type="ARBA" id="ARBA00049524"/>
    </source>
</evidence>
<evidence type="ECO:0000256" key="8">
    <source>
        <dbReference type="ARBA" id="ARBA00023242"/>
    </source>
</evidence>
<evidence type="ECO:0000256" key="5">
    <source>
        <dbReference type="ARBA" id="ARBA00015043"/>
    </source>
</evidence>
<evidence type="ECO:0000256" key="3">
    <source>
        <dbReference type="ARBA" id="ARBA00008870"/>
    </source>
</evidence>
<comment type="catalytic activity">
    <reaction evidence="10">
        <text>N-terminal L-seryl-[histone H2A] + acetyl-CoA = N-terminal N(alpha)-acetyl-L-seryl-[histone H2A] + CoA + H(+)</text>
        <dbReference type="Rhea" id="RHEA:50600"/>
        <dbReference type="Rhea" id="RHEA-COMP:12742"/>
        <dbReference type="Rhea" id="RHEA-COMP:12744"/>
        <dbReference type="ChEBI" id="CHEBI:15378"/>
        <dbReference type="ChEBI" id="CHEBI:57287"/>
        <dbReference type="ChEBI" id="CHEBI:57288"/>
        <dbReference type="ChEBI" id="CHEBI:64738"/>
        <dbReference type="ChEBI" id="CHEBI:83690"/>
        <dbReference type="EC" id="2.3.1.257"/>
    </reaction>
</comment>
<dbReference type="EC" id="2.3.1.257" evidence="4"/>
<gene>
    <name evidence="13" type="ORF">BEWA_053010</name>
</gene>
<protein>
    <recommendedName>
        <fullName evidence="5">N-alpha-acetyltransferase 40</fullName>
        <ecNumber evidence="4">2.3.1.257</ecNumber>
    </recommendedName>
</protein>
<name>L1LD42_THEEQ</name>
<dbReference type="GO" id="GO:0043998">
    <property type="term" value="F:histone H2A acetyltransferase activity"/>
    <property type="evidence" value="ECO:0007669"/>
    <property type="project" value="InterPro"/>
</dbReference>
<dbReference type="GeneID" id="15802853"/>
<dbReference type="CDD" id="cd04301">
    <property type="entry name" value="NAT_SF"/>
    <property type="match status" value="1"/>
</dbReference>
<dbReference type="GO" id="GO:1990189">
    <property type="term" value="F:protein N-terminal-serine acetyltransferase activity"/>
    <property type="evidence" value="ECO:0007669"/>
    <property type="project" value="UniProtKB-EC"/>
</dbReference>
<dbReference type="RefSeq" id="XP_004832698.1">
    <property type="nucleotide sequence ID" value="XM_004832641.1"/>
</dbReference>
<dbReference type="STRING" id="1537102.L1LD42"/>
<accession>L1LD42</accession>
<dbReference type="Proteomes" id="UP000031512">
    <property type="component" value="Unassembled WGS sequence"/>
</dbReference>
<dbReference type="GO" id="GO:0010485">
    <property type="term" value="F:histone H4 acetyltransferase activity"/>
    <property type="evidence" value="ECO:0007669"/>
    <property type="project" value="InterPro"/>
</dbReference>
<dbReference type="OrthoDB" id="424551at2759"/>
<dbReference type="KEGG" id="beq:BEWA_053010"/>
<dbReference type="GO" id="GO:0005737">
    <property type="term" value="C:cytoplasm"/>
    <property type="evidence" value="ECO:0007669"/>
    <property type="project" value="UniProtKB-SubCell"/>
</dbReference>
<dbReference type="VEuPathDB" id="PiroplasmaDB:BEWA_053010"/>